<feature type="transmembrane region" description="Helical" evidence="10">
    <location>
        <begin position="372"/>
        <end position="390"/>
    </location>
</feature>
<evidence type="ECO:0000313" key="11">
    <source>
        <dbReference type="EMBL" id="EGV61894.1"/>
    </source>
</evidence>
<dbReference type="InterPro" id="IPR004648">
    <property type="entry name" value="Oligpept_transpt"/>
</dbReference>
<evidence type="ECO:0000256" key="5">
    <source>
        <dbReference type="ARBA" id="ARBA00022856"/>
    </source>
</evidence>
<dbReference type="HOGENOM" id="CLU_004965_3_2_1"/>
<reference evidence="11 12" key="1">
    <citation type="journal article" date="2011" name="Proc. Natl. Acad. Sci. U.S.A.">
        <title>Comparative genomics of xylose-fermenting fungi for enhanced biofuel production.</title>
        <authorList>
            <person name="Wohlbach D.J."/>
            <person name="Kuo A."/>
            <person name="Sato T.K."/>
            <person name="Potts K.M."/>
            <person name="Salamov A.A."/>
            <person name="LaButti K.M."/>
            <person name="Sun H."/>
            <person name="Clum A."/>
            <person name="Pangilinan J.L."/>
            <person name="Lindquist E.A."/>
            <person name="Lucas S."/>
            <person name="Lapidus A."/>
            <person name="Jin M."/>
            <person name="Gunawan C."/>
            <person name="Balan V."/>
            <person name="Dale B.E."/>
            <person name="Jeffries T.W."/>
            <person name="Zinkel R."/>
            <person name="Barry K.W."/>
            <person name="Grigoriev I.V."/>
            <person name="Gasch A.P."/>
        </authorList>
    </citation>
    <scope>NUCLEOTIDE SEQUENCE [LARGE SCALE GENOMIC DNA]</scope>
    <source>
        <strain evidence="12">ATCC 10573 / BCRC 21748 / CBS 615 / JCM 9827 / NBRC 10315 / NRRL Y-1498 / VKM Y-70</strain>
    </source>
</reference>
<comment type="subcellular location">
    <subcellularLocation>
        <location evidence="1">Membrane</location>
        <topology evidence="1">Multi-pass membrane protein</topology>
    </subcellularLocation>
</comment>
<keyword evidence="5" id="KW-0571">Peptide transport</keyword>
<feature type="transmembrane region" description="Helical" evidence="10">
    <location>
        <begin position="449"/>
        <end position="471"/>
    </location>
</feature>
<dbReference type="GO" id="GO:0015031">
    <property type="term" value="P:protein transport"/>
    <property type="evidence" value="ECO:0007669"/>
    <property type="project" value="UniProtKB-KW"/>
</dbReference>
<dbReference type="EMBL" id="GL996527">
    <property type="protein sequence ID" value="EGV61894.1"/>
    <property type="molecule type" value="Genomic_DNA"/>
</dbReference>
<keyword evidence="3" id="KW-0813">Transport</keyword>
<feature type="transmembrane region" description="Helical" evidence="10">
    <location>
        <begin position="690"/>
        <end position="708"/>
    </location>
</feature>
<keyword evidence="8 10" id="KW-0472">Membrane</keyword>
<proteinExistence type="inferred from homology"/>
<keyword evidence="6" id="KW-0653">Protein transport</keyword>
<feature type="transmembrane region" description="Helical" evidence="10">
    <location>
        <begin position="162"/>
        <end position="184"/>
    </location>
</feature>
<evidence type="ECO:0000256" key="7">
    <source>
        <dbReference type="ARBA" id="ARBA00022989"/>
    </source>
</evidence>
<evidence type="ECO:0000256" key="9">
    <source>
        <dbReference type="SAM" id="MobiDB-lite"/>
    </source>
</evidence>
<evidence type="ECO:0000256" key="8">
    <source>
        <dbReference type="ARBA" id="ARBA00023136"/>
    </source>
</evidence>
<feature type="transmembrane region" description="Helical" evidence="10">
    <location>
        <begin position="291"/>
        <end position="311"/>
    </location>
</feature>
<accession>G3B9I3</accession>
<keyword evidence="12" id="KW-1185">Reference proteome</keyword>
<feature type="transmembrane region" description="Helical" evidence="10">
    <location>
        <begin position="261"/>
        <end position="279"/>
    </location>
</feature>
<gene>
    <name evidence="11" type="ORF">CANTEDRAFT_108167</name>
</gene>
<organism evidence="12">
    <name type="scientific">Candida tenuis (strain ATCC 10573 / BCRC 21748 / CBS 615 / JCM 9827 / NBRC 10315 / NRRL Y-1498 / VKM Y-70)</name>
    <name type="common">Yeast</name>
    <name type="synonym">Yamadazyma tenuis</name>
    <dbReference type="NCBI Taxonomy" id="590646"/>
    <lineage>
        <taxon>Eukaryota</taxon>
        <taxon>Fungi</taxon>
        <taxon>Dikarya</taxon>
        <taxon>Ascomycota</taxon>
        <taxon>Saccharomycotina</taxon>
        <taxon>Pichiomycetes</taxon>
        <taxon>Debaryomycetaceae</taxon>
        <taxon>Yamadazyma</taxon>
    </lineage>
</organism>
<dbReference type="GO" id="GO:0035673">
    <property type="term" value="F:oligopeptide transmembrane transporter activity"/>
    <property type="evidence" value="ECO:0007669"/>
    <property type="project" value="InterPro"/>
</dbReference>
<dbReference type="InterPro" id="IPR004813">
    <property type="entry name" value="OPT"/>
</dbReference>
<dbReference type="GO" id="GO:0016020">
    <property type="term" value="C:membrane"/>
    <property type="evidence" value="ECO:0007669"/>
    <property type="project" value="UniProtKB-SubCell"/>
</dbReference>
<evidence type="ECO:0000313" key="12">
    <source>
        <dbReference type="Proteomes" id="UP000000707"/>
    </source>
</evidence>
<dbReference type="Proteomes" id="UP000000707">
    <property type="component" value="Unassembled WGS sequence"/>
</dbReference>
<dbReference type="GeneID" id="18246007"/>
<protein>
    <recommendedName>
        <fullName evidence="13">OPT superfamily oligopeptide transporter</fullName>
    </recommendedName>
</protein>
<sequence length="729" mass="82185">MPKPHEREPLLGQEPEGPGVFEPTIKDIESDPSALQLPQIVRESVPLNDDPSIPVFTFRYFLLATILVVPGAFVGTLNSFRTTSAAYSIFFVQFASHYLGKQLAASLPSKTIDVGLFKFNTNPGPWSIKETALITVTANSGATGNLATNALALAELHFKDTVSAAVAIPFMFAIVFIGYAYAAICKDLLLYDPEYIWPQALMQSTVLQTQNNTHTSLGQKQVKLLGAALLFMTVWQLLPEFAFPMVSSVAVICYMAPKSKTLNFVGSGLGGIGFLNFTFDWSNITSTIMLYPYWIQVIQFVAFVICCWILIPIVQFTEAVPSFGLMSNSVFTENGEKYPTSQLLTPELKFNSTAYETLGPARLGPQRVWNIFFDYAAYISGITWVVLFGYENLSSSFKKLKFKVTYKDRLNELARNYDTIPRSWYVIMFFISFGTLMIIFGFGQMFMPWWCCIIGLGLGSIIVTPLAWLYALSNFQLPIGTFNELFYGYLVQSREVHPASGSVFGSIAGDAWYRAQYHLECLKLGFYIHLPPRSVFLAQIYGELVGIPVNYLALRWVLSSKRDYLLGNLIDPLHQWTGQDIESTHTNAIQYVVLGPSRLFENYHYLPLGFVLGAVAPYVLFKLHRKYPRFGFNFWNTTVFFSSMSKFYGNISTGGLSKMIGGTVTMFYVFRYHHKVWKNFNYVMAAGLDTGYNLSVLIIFVITSFTVIRMPHWFGNNEDSVERCFALEK</sequence>
<feature type="transmembrane region" description="Helical" evidence="10">
    <location>
        <begin position="423"/>
        <end position="442"/>
    </location>
</feature>
<dbReference type="PANTHER" id="PTHR22601">
    <property type="entry name" value="ISP4 LIKE PROTEIN"/>
    <property type="match status" value="1"/>
</dbReference>
<keyword evidence="7 10" id="KW-1133">Transmembrane helix</keyword>
<feature type="transmembrane region" description="Helical" evidence="10">
    <location>
        <begin position="60"/>
        <end position="80"/>
    </location>
</feature>
<comment type="similarity">
    <text evidence="2">Belongs to the oligopeptide OPT transporter family.</text>
</comment>
<evidence type="ECO:0000256" key="10">
    <source>
        <dbReference type="SAM" id="Phobius"/>
    </source>
</evidence>
<dbReference type="KEGG" id="cten:18246007"/>
<dbReference type="AlphaFoldDB" id="G3B9I3"/>
<feature type="region of interest" description="Disordered" evidence="9">
    <location>
        <begin position="1"/>
        <end position="23"/>
    </location>
</feature>
<evidence type="ECO:0000256" key="6">
    <source>
        <dbReference type="ARBA" id="ARBA00022927"/>
    </source>
</evidence>
<feature type="transmembrane region" description="Helical" evidence="10">
    <location>
        <begin position="224"/>
        <end position="254"/>
    </location>
</feature>
<evidence type="ECO:0000256" key="4">
    <source>
        <dbReference type="ARBA" id="ARBA00022692"/>
    </source>
</evidence>
<keyword evidence="4 10" id="KW-0812">Transmembrane</keyword>
<dbReference type="OrthoDB" id="9986677at2759"/>
<evidence type="ECO:0000256" key="3">
    <source>
        <dbReference type="ARBA" id="ARBA00022448"/>
    </source>
</evidence>
<evidence type="ECO:0000256" key="1">
    <source>
        <dbReference type="ARBA" id="ARBA00004141"/>
    </source>
</evidence>
<name>G3B9I3_CANTC</name>
<dbReference type="eggNOG" id="KOG2262">
    <property type="taxonomic scope" value="Eukaryota"/>
</dbReference>
<evidence type="ECO:0008006" key="13">
    <source>
        <dbReference type="Google" id="ProtNLM"/>
    </source>
</evidence>
<feature type="transmembrane region" description="Helical" evidence="10">
    <location>
        <begin position="603"/>
        <end position="621"/>
    </location>
</feature>
<dbReference type="NCBIfam" id="TIGR00728">
    <property type="entry name" value="OPT_sfam"/>
    <property type="match status" value="1"/>
</dbReference>
<feature type="transmembrane region" description="Helical" evidence="10">
    <location>
        <begin position="647"/>
        <end position="670"/>
    </location>
</feature>
<dbReference type="Pfam" id="PF03169">
    <property type="entry name" value="OPT"/>
    <property type="match status" value="1"/>
</dbReference>
<evidence type="ECO:0000256" key="2">
    <source>
        <dbReference type="ARBA" id="ARBA00008807"/>
    </source>
</evidence>